<evidence type="ECO:0000256" key="5">
    <source>
        <dbReference type="ARBA" id="ARBA00023136"/>
    </source>
</evidence>
<organism evidence="9 10">
    <name type="scientific">Actinocrispum wychmicini</name>
    <dbReference type="NCBI Taxonomy" id="1213861"/>
    <lineage>
        <taxon>Bacteria</taxon>
        <taxon>Bacillati</taxon>
        <taxon>Actinomycetota</taxon>
        <taxon>Actinomycetes</taxon>
        <taxon>Pseudonocardiales</taxon>
        <taxon>Pseudonocardiaceae</taxon>
        <taxon>Actinocrispum</taxon>
    </lineage>
</organism>
<feature type="region of interest" description="Disordered" evidence="6">
    <location>
        <begin position="60"/>
        <end position="91"/>
    </location>
</feature>
<dbReference type="AlphaFoldDB" id="A0A4R2ITT2"/>
<evidence type="ECO:0000256" key="7">
    <source>
        <dbReference type="SAM" id="Phobius"/>
    </source>
</evidence>
<dbReference type="Proteomes" id="UP000295680">
    <property type="component" value="Unassembled WGS sequence"/>
</dbReference>
<reference evidence="9 10" key="1">
    <citation type="submission" date="2019-03" db="EMBL/GenBank/DDBJ databases">
        <title>Genomic Encyclopedia of Type Strains, Phase IV (KMG-IV): sequencing the most valuable type-strain genomes for metagenomic binning, comparative biology and taxonomic classification.</title>
        <authorList>
            <person name="Goeker M."/>
        </authorList>
    </citation>
    <scope>NUCLEOTIDE SEQUENCE [LARGE SCALE GENOMIC DNA]</scope>
    <source>
        <strain evidence="9 10">DSM 45934</strain>
    </source>
</reference>
<protein>
    <submittedName>
        <fullName evidence="9">Phospholipase D-like protein</fullName>
    </submittedName>
</protein>
<gene>
    <name evidence="9" type="ORF">EV192_115212</name>
</gene>
<evidence type="ECO:0000313" key="9">
    <source>
        <dbReference type="EMBL" id="TCO48991.1"/>
    </source>
</evidence>
<feature type="compositionally biased region" description="Basic and acidic residues" evidence="6">
    <location>
        <begin position="63"/>
        <end position="81"/>
    </location>
</feature>
<dbReference type="Pfam" id="PF13396">
    <property type="entry name" value="PLDc_N"/>
    <property type="match status" value="1"/>
</dbReference>
<sequence>MPLFGAGAFSLIVLALWIFCLVDVFTSVEGTTRNLPKIGWIFVVLFLPLVGSILWLVAGRPDSGYREPPSRSRYPEYDRPGRFAATNPDDDEDFLRQCRERAEEQRRQAKLNQREQDES</sequence>
<feature type="transmembrane region" description="Helical" evidence="7">
    <location>
        <begin position="38"/>
        <end position="58"/>
    </location>
</feature>
<evidence type="ECO:0000256" key="2">
    <source>
        <dbReference type="ARBA" id="ARBA00022475"/>
    </source>
</evidence>
<keyword evidence="3 7" id="KW-0812">Transmembrane</keyword>
<feature type="domain" description="Cardiolipin synthase N-terminal" evidence="8">
    <location>
        <begin position="15"/>
        <end position="60"/>
    </location>
</feature>
<keyword evidence="10" id="KW-1185">Reference proteome</keyword>
<dbReference type="InterPro" id="IPR027379">
    <property type="entry name" value="CLS_N"/>
</dbReference>
<dbReference type="OrthoDB" id="3298527at2"/>
<keyword evidence="4 7" id="KW-1133">Transmembrane helix</keyword>
<evidence type="ECO:0000256" key="1">
    <source>
        <dbReference type="ARBA" id="ARBA00004651"/>
    </source>
</evidence>
<evidence type="ECO:0000256" key="6">
    <source>
        <dbReference type="SAM" id="MobiDB-lite"/>
    </source>
</evidence>
<dbReference type="EMBL" id="SLWS01000015">
    <property type="protein sequence ID" value="TCO48991.1"/>
    <property type="molecule type" value="Genomic_DNA"/>
</dbReference>
<feature type="transmembrane region" description="Helical" evidence="7">
    <location>
        <begin position="6"/>
        <end position="26"/>
    </location>
</feature>
<dbReference type="RefSeq" id="WP_132125331.1">
    <property type="nucleotide sequence ID" value="NZ_SLWS01000015.1"/>
</dbReference>
<keyword evidence="2" id="KW-1003">Cell membrane</keyword>
<evidence type="ECO:0000256" key="4">
    <source>
        <dbReference type="ARBA" id="ARBA00022989"/>
    </source>
</evidence>
<accession>A0A4R2ITT2</accession>
<comment type="caution">
    <text evidence="9">The sequence shown here is derived from an EMBL/GenBank/DDBJ whole genome shotgun (WGS) entry which is preliminary data.</text>
</comment>
<keyword evidence="5 7" id="KW-0472">Membrane</keyword>
<evidence type="ECO:0000313" key="10">
    <source>
        <dbReference type="Proteomes" id="UP000295680"/>
    </source>
</evidence>
<dbReference type="GO" id="GO:0005886">
    <property type="term" value="C:plasma membrane"/>
    <property type="evidence" value="ECO:0007669"/>
    <property type="project" value="UniProtKB-SubCell"/>
</dbReference>
<proteinExistence type="predicted"/>
<comment type="subcellular location">
    <subcellularLocation>
        <location evidence="1">Cell membrane</location>
        <topology evidence="1">Multi-pass membrane protein</topology>
    </subcellularLocation>
</comment>
<name>A0A4R2ITT2_9PSEU</name>
<evidence type="ECO:0000256" key="3">
    <source>
        <dbReference type="ARBA" id="ARBA00022692"/>
    </source>
</evidence>
<evidence type="ECO:0000259" key="8">
    <source>
        <dbReference type="Pfam" id="PF13396"/>
    </source>
</evidence>